<feature type="transmembrane region" description="Helical" evidence="1">
    <location>
        <begin position="128"/>
        <end position="145"/>
    </location>
</feature>
<protein>
    <submittedName>
        <fullName evidence="2">Uncharacterized protein</fullName>
    </submittedName>
</protein>
<sequence>MTCVDVFPREFSTTRVQKKANPKSTHLNRSRDVTIGGNCQQNYSFGFSTVTGAPNLKRSSTKVMHLEERPGINTAMEKTTTEATTIGYGSTGIYLNFANMSFEEIQRRLDNFSQEQPEHLDILQDQRWRIATVVIYSIVILFGFLENMI</sequence>
<gene>
    <name evidence="2" type="ORF">MAR_001665</name>
</gene>
<keyword evidence="3" id="KW-1185">Reference proteome</keyword>
<keyword evidence="1" id="KW-0472">Membrane</keyword>
<reference evidence="2" key="1">
    <citation type="submission" date="2022-11" db="EMBL/GenBank/DDBJ databases">
        <title>Centuries of genome instability and evolution in soft-shell clam transmissible cancer (bioRxiv).</title>
        <authorList>
            <person name="Hart S.F.M."/>
            <person name="Yonemitsu M.A."/>
            <person name="Giersch R.M."/>
            <person name="Beal B.F."/>
            <person name="Arriagada G."/>
            <person name="Davis B.W."/>
            <person name="Ostrander E.A."/>
            <person name="Goff S.P."/>
            <person name="Metzger M.J."/>
        </authorList>
    </citation>
    <scope>NUCLEOTIDE SEQUENCE</scope>
    <source>
        <strain evidence="2">MELC-2E11</strain>
        <tissue evidence="2">Siphon/mantle</tissue>
    </source>
</reference>
<dbReference type="Proteomes" id="UP001164746">
    <property type="component" value="Chromosome 11"/>
</dbReference>
<proteinExistence type="predicted"/>
<keyword evidence="1" id="KW-0812">Transmembrane</keyword>
<dbReference type="EMBL" id="CP111022">
    <property type="protein sequence ID" value="WAR19827.1"/>
    <property type="molecule type" value="Genomic_DNA"/>
</dbReference>
<evidence type="ECO:0000313" key="2">
    <source>
        <dbReference type="EMBL" id="WAR19827.1"/>
    </source>
</evidence>
<evidence type="ECO:0000313" key="3">
    <source>
        <dbReference type="Proteomes" id="UP001164746"/>
    </source>
</evidence>
<evidence type="ECO:0000256" key="1">
    <source>
        <dbReference type="SAM" id="Phobius"/>
    </source>
</evidence>
<keyword evidence="1" id="KW-1133">Transmembrane helix</keyword>
<organism evidence="2 3">
    <name type="scientific">Mya arenaria</name>
    <name type="common">Soft-shell clam</name>
    <dbReference type="NCBI Taxonomy" id="6604"/>
    <lineage>
        <taxon>Eukaryota</taxon>
        <taxon>Metazoa</taxon>
        <taxon>Spiralia</taxon>
        <taxon>Lophotrochozoa</taxon>
        <taxon>Mollusca</taxon>
        <taxon>Bivalvia</taxon>
        <taxon>Autobranchia</taxon>
        <taxon>Heteroconchia</taxon>
        <taxon>Euheterodonta</taxon>
        <taxon>Imparidentia</taxon>
        <taxon>Neoheterodontei</taxon>
        <taxon>Myida</taxon>
        <taxon>Myoidea</taxon>
        <taxon>Myidae</taxon>
        <taxon>Mya</taxon>
    </lineage>
</organism>
<accession>A0ABY7FFQ6</accession>
<name>A0ABY7FFQ6_MYAAR</name>